<proteinExistence type="predicted"/>
<evidence type="ECO:0000313" key="3">
    <source>
        <dbReference type="EMBL" id="ERK04545.1"/>
    </source>
</evidence>
<dbReference type="AlphaFoldDB" id="U1FB09"/>
<dbReference type="PATRIC" id="fig|1125725.3.peg.561"/>
<evidence type="ECO:0000313" key="4">
    <source>
        <dbReference type="Proteomes" id="UP000016412"/>
    </source>
</evidence>
<evidence type="ECO:0000313" key="2">
    <source>
        <dbReference type="EMBL" id="ERF61342.1"/>
    </source>
</evidence>
<protein>
    <submittedName>
        <fullName evidence="2">Uncharacterized protein</fullName>
    </submittedName>
</protein>
<evidence type="ECO:0000256" key="1">
    <source>
        <dbReference type="SAM" id="Phobius"/>
    </source>
</evidence>
<keyword evidence="1" id="KW-0472">Membrane</keyword>
<comment type="caution">
    <text evidence="2">The sequence shown here is derived from an EMBL/GenBank/DDBJ whole genome shotgun (WGS) entry which is preliminary data.</text>
</comment>
<dbReference type="Proteomes" id="UP000016412">
    <property type="component" value="Unassembled WGS sequence"/>
</dbReference>
<dbReference type="Proteomes" id="UP000016646">
    <property type="component" value="Unassembled WGS sequence"/>
</dbReference>
<evidence type="ECO:0000313" key="5">
    <source>
        <dbReference type="Proteomes" id="UP000016646"/>
    </source>
</evidence>
<name>U1FB09_TRESO</name>
<sequence>MPAWSAAKRSRRIKESIEAAGMRVTEARKAGWQNSVIRMTTLCSAKIHPCTSFAISVPLKTKKPLRRVRFRNVRSSCIYRLLAFTHVTIPLIIPAILTGIWTNRFRTSTQSFGSTCVRRSAEFKKRSERRVCTSRTINRKRSPFPTESSL</sequence>
<dbReference type="EMBL" id="AUZJ01000013">
    <property type="protein sequence ID" value="ERF61342.1"/>
    <property type="molecule type" value="Genomic_DNA"/>
</dbReference>
<gene>
    <name evidence="3" type="ORF">HMPREF0860_0835</name>
    <name evidence="2" type="ORF">HMPREF1325_2119</name>
</gene>
<organism evidence="2 4">
    <name type="scientific">Treponema socranskii subsp. socranskii VPI DR56BR1116 = ATCC 35536</name>
    <dbReference type="NCBI Taxonomy" id="1125725"/>
    <lineage>
        <taxon>Bacteria</taxon>
        <taxon>Pseudomonadati</taxon>
        <taxon>Spirochaetota</taxon>
        <taxon>Spirochaetia</taxon>
        <taxon>Spirochaetales</taxon>
        <taxon>Treponemataceae</taxon>
        <taxon>Treponema</taxon>
    </lineage>
</organism>
<dbReference type="EMBL" id="AVQI01000020">
    <property type="protein sequence ID" value="ERK04545.1"/>
    <property type="molecule type" value="Genomic_DNA"/>
</dbReference>
<keyword evidence="1" id="KW-0812">Transmembrane</keyword>
<reference evidence="4 5" key="1">
    <citation type="submission" date="2013-08" db="EMBL/GenBank/DDBJ databases">
        <authorList>
            <person name="Durkin A.S."/>
            <person name="Haft D.R."/>
            <person name="McCorrison J."/>
            <person name="Torralba M."/>
            <person name="Gillis M."/>
            <person name="Haft D.H."/>
            <person name="Methe B."/>
            <person name="Sutton G."/>
            <person name="Nelson K.E."/>
        </authorList>
    </citation>
    <scope>NUCLEOTIDE SEQUENCE [LARGE SCALE GENOMIC DNA]</scope>
    <source>
        <strain evidence="3 5">ATCC 35536</strain>
        <strain evidence="2 4">VPI DR56BR1116</strain>
    </source>
</reference>
<keyword evidence="5" id="KW-1185">Reference proteome</keyword>
<feature type="transmembrane region" description="Helical" evidence="1">
    <location>
        <begin position="77"/>
        <end position="101"/>
    </location>
</feature>
<keyword evidence="1" id="KW-1133">Transmembrane helix</keyword>
<accession>U1FB09</accession>